<dbReference type="Proteomes" id="UP000659654">
    <property type="component" value="Unassembled WGS sequence"/>
</dbReference>
<feature type="region of interest" description="Disordered" evidence="1">
    <location>
        <begin position="916"/>
        <end position="961"/>
    </location>
</feature>
<comment type="caution">
    <text evidence="3">The sequence shown here is derived from an EMBL/GenBank/DDBJ whole genome shotgun (WGS) entry which is preliminary data.</text>
</comment>
<dbReference type="GO" id="GO:0034198">
    <property type="term" value="P:cellular response to amino acid starvation"/>
    <property type="evidence" value="ECO:0007669"/>
    <property type="project" value="TreeGrafter"/>
</dbReference>
<dbReference type="GO" id="GO:0035556">
    <property type="term" value="P:intracellular signal transduction"/>
    <property type="evidence" value="ECO:0007669"/>
    <property type="project" value="InterPro"/>
</dbReference>
<dbReference type="PANTHER" id="PTHR13179">
    <property type="entry name" value="DEP DOMAIN CONTAINING PROTEIN 5"/>
    <property type="match status" value="1"/>
</dbReference>
<dbReference type="OrthoDB" id="438939at2759"/>
<name>A0A7I8WG38_BURXY</name>
<dbReference type="PANTHER" id="PTHR13179:SF8">
    <property type="entry name" value="GATOR COMPLEX PROTEIN DEPDC5"/>
    <property type="match status" value="1"/>
</dbReference>
<dbReference type="GO" id="GO:1904262">
    <property type="term" value="P:negative regulation of TORC1 signaling"/>
    <property type="evidence" value="ECO:0007669"/>
    <property type="project" value="TreeGrafter"/>
</dbReference>
<feature type="region of interest" description="Disordered" evidence="1">
    <location>
        <begin position="1"/>
        <end position="25"/>
    </location>
</feature>
<keyword evidence="4" id="KW-1185">Reference proteome</keyword>
<sequence length="1379" mass="160733">MMRSKMEERIRLMDQKDSEARSRNQRAIDGPAAIRLKLHHRVEEGISVNAHSIPGLQDDDILEVKSTNSPHYVYVQFKKETNKATTRDAIQICDKVFDTRKDFFPSRSFVLVRRVDKEKIALDSVELTFKEYYISRADMFHFRSCLIDSCVYVGKFENWLGVHCTVSDIWSAGEPAWSGYVSEETRIVFRSSSSQVLIYLQLSSEMWDIDPQGDLYFEKCYKGFLPELFKRWSLQSCAHHVSIIVFSRWYYNSAVLNEEQLEKIKANKDHRDRYYQDFYRLLVQNEHYTDWTHVLANLRKCFTNYQNTIKEYHRQLLPELADRADFCELSTARDGNFLEVLNMSMNSFFVYHSDRRFETTGQQILFVTPGGGVFNVDREMVNLTKQRIIDMGISLDIVCLGEQPLHAVPLFVFKSKLNPLVEDYFIPHWMNYSYFRMPHKTSIMVKFKTRINFPIALLSNRPSGLSMTLDVTIPESECELYDMYAMRHFSMDENASNSKLSEFCKQLGVQLPKESPAIVDANGVPSPPDHVAEALINPFRPEEFIVRITANRRRWIHVFPVDRLGRAKLAHHYVVGKSTVHVLQTVEPEPSAQQTQSTAIVNNSPARRPPSPQGQPQEGGYNENKVTGLGAKGKTTVWAWGSTGEEKWNPDMEIGMDWKSLVRSGLLPITTDFFPDARSLNDYHLTEHPVLIDYEDLRKWVPPEVGRPVTEAHLENLLFEQLIRQRLQRGYQIVLLPKEMIHTAIQKVLPERPHQTVLRECSLSFNQIYHRISLIADDPHYFLIQQFVPKSTMADEVSQKLGRVSRYNYYFQVPDDVNYTASQTAFKHHNLDKLNWSYLDAELQGRTNAGLYRDDMKCFSSRFLVVPESSIFSERIAIVGHADIYEQFDSIELEKNFIRFLEAVNLIRSQIQNPAYKTSYTPTPHPTSKSFEFGPRAEPPTKKTSTGSSKSISAMPDTEITPKMPLEEDNVMREWRKRCDTSPVLSSMGRKGTPSLPNTLFISFDFVQWLTETVEGLESREIALKFAQKMVKTNKIRLVHCFHNDREEIDALKGSVDQNEPKFMFGFYFYLIVTETINRDLRDAENQTRFFVEVCKNCTEKEPCKFVSKSIPVEIDSLFSHQSHLATYSVRHPESQFVDFGRTFYERSFTPYKAYEIWVKWFMANSQKVSDLIRKQWLRHAQRLQFHIFPVPEDAFAEPTNFLSSPLRCPIFVELRTDLIPENIFHEVIREILVAFGFTLMNCQVHKDRERLKNIHGNEIEPTVQYVHLSGGMFVKFDPQTRKFMWAWNHMLSHRYRASWCTEQFLDFLLKDFRFFCANNDERLTNFLQTRFIEKKRMDELAGIDLDTIKPTPPALILPHSPQPQQPTILHHPNLHLHM</sequence>
<feature type="compositionally biased region" description="Low complexity" evidence="1">
    <location>
        <begin position="942"/>
        <end position="953"/>
    </location>
</feature>
<evidence type="ECO:0000259" key="2">
    <source>
        <dbReference type="PROSITE" id="PS50186"/>
    </source>
</evidence>
<dbReference type="InterPro" id="IPR048255">
    <property type="entry name" value="IML1_N"/>
</dbReference>
<dbReference type="InterPro" id="IPR000591">
    <property type="entry name" value="DEP_dom"/>
</dbReference>
<evidence type="ECO:0000313" key="3">
    <source>
        <dbReference type="EMBL" id="CAD5222958.1"/>
    </source>
</evidence>
<dbReference type="EMBL" id="CAJFDI010000003">
    <property type="protein sequence ID" value="CAD5222958.1"/>
    <property type="molecule type" value="Genomic_DNA"/>
</dbReference>
<feature type="domain" description="DEP" evidence="2">
    <location>
        <begin position="1001"/>
        <end position="1067"/>
    </location>
</feature>
<dbReference type="PROSITE" id="PS50186">
    <property type="entry name" value="DEP"/>
    <property type="match status" value="1"/>
</dbReference>
<dbReference type="GO" id="GO:0005765">
    <property type="term" value="C:lysosomal membrane"/>
    <property type="evidence" value="ECO:0007669"/>
    <property type="project" value="TreeGrafter"/>
</dbReference>
<dbReference type="Pfam" id="PF12257">
    <property type="entry name" value="IML1"/>
    <property type="match status" value="1"/>
</dbReference>
<dbReference type="SUPFAM" id="SSF46785">
    <property type="entry name" value="Winged helix' DNA-binding domain"/>
    <property type="match status" value="1"/>
</dbReference>
<gene>
    <name evidence="3" type="ORF">BXYJ_LOCUS7739</name>
</gene>
<dbReference type="Pfam" id="PF19418">
    <property type="entry name" value="DEPDC5_CTD"/>
    <property type="match status" value="1"/>
</dbReference>
<dbReference type="InterPro" id="IPR045838">
    <property type="entry name" value="DEPDC5_CTD"/>
</dbReference>
<proteinExistence type="predicted"/>
<dbReference type="Proteomes" id="UP000582659">
    <property type="component" value="Unassembled WGS sequence"/>
</dbReference>
<feature type="compositionally biased region" description="Polar residues" evidence="1">
    <location>
        <begin position="591"/>
        <end position="605"/>
    </location>
</feature>
<evidence type="ECO:0000313" key="4">
    <source>
        <dbReference type="Proteomes" id="UP000659654"/>
    </source>
</evidence>
<dbReference type="SMR" id="A0A7I8WG38"/>
<dbReference type="GO" id="GO:0005096">
    <property type="term" value="F:GTPase activator activity"/>
    <property type="evidence" value="ECO:0007669"/>
    <property type="project" value="InterPro"/>
</dbReference>
<dbReference type="EMBL" id="CAJFCV020000003">
    <property type="protein sequence ID" value="CAG9111427.1"/>
    <property type="molecule type" value="Genomic_DNA"/>
</dbReference>
<dbReference type="InterPro" id="IPR036390">
    <property type="entry name" value="WH_DNA-bd_sf"/>
</dbReference>
<organism evidence="3 4">
    <name type="scientific">Bursaphelenchus xylophilus</name>
    <name type="common">Pinewood nematode worm</name>
    <name type="synonym">Aphelenchoides xylophilus</name>
    <dbReference type="NCBI Taxonomy" id="6326"/>
    <lineage>
        <taxon>Eukaryota</taxon>
        <taxon>Metazoa</taxon>
        <taxon>Ecdysozoa</taxon>
        <taxon>Nematoda</taxon>
        <taxon>Chromadorea</taxon>
        <taxon>Rhabditida</taxon>
        <taxon>Tylenchina</taxon>
        <taxon>Tylenchomorpha</taxon>
        <taxon>Aphelenchoidea</taxon>
        <taxon>Aphelenchoididae</taxon>
        <taxon>Bursaphelenchus</taxon>
    </lineage>
</organism>
<evidence type="ECO:0000256" key="1">
    <source>
        <dbReference type="SAM" id="MobiDB-lite"/>
    </source>
</evidence>
<protein>
    <submittedName>
        <fullName evidence="3">(pine wood nematode) hypothetical protein</fullName>
    </submittedName>
</protein>
<feature type="region of interest" description="Disordered" evidence="1">
    <location>
        <begin position="587"/>
        <end position="628"/>
    </location>
</feature>
<feature type="compositionally biased region" description="Basic and acidic residues" evidence="1">
    <location>
        <begin position="1"/>
        <end position="22"/>
    </location>
</feature>
<dbReference type="GO" id="GO:0010508">
    <property type="term" value="P:positive regulation of autophagy"/>
    <property type="evidence" value="ECO:0007669"/>
    <property type="project" value="TreeGrafter"/>
</dbReference>
<reference evidence="3" key="1">
    <citation type="submission" date="2020-09" db="EMBL/GenBank/DDBJ databases">
        <authorList>
            <person name="Kikuchi T."/>
        </authorList>
    </citation>
    <scope>NUCLEOTIDE SEQUENCE</scope>
    <source>
        <strain evidence="3">Ka4C1</strain>
    </source>
</reference>
<accession>A0A7I8WG38</accession>
<dbReference type="InterPro" id="IPR027244">
    <property type="entry name" value="IML1"/>
</dbReference>
<feature type="compositionally biased region" description="Polar residues" evidence="1">
    <location>
        <begin position="916"/>
        <end position="930"/>
    </location>
</feature>
<dbReference type="GO" id="GO:1990130">
    <property type="term" value="C:GATOR1 complex"/>
    <property type="evidence" value="ECO:0007669"/>
    <property type="project" value="TreeGrafter"/>
</dbReference>